<sequence length="72" mass="8586">MIARDFLIVTSRSFHLRIQRGECQECGKNEYKNCLLQVKQECSPRKKEYWIMLVVAESTERASFIFSLRWSP</sequence>
<reference evidence="1 2" key="1">
    <citation type="submission" date="2024-04" db="EMBL/GenBank/DDBJ databases">
        <authorList>
            <person name="Rising A."/>
            <person name="Reimegard J."/>
            <person name="Sonavane S."/>
            <person name="Akerstrom W."/>
            <person name="Nylinder S."/>
            <person name="Hedman E."/>
            <person name="Kallberg Y."/>
        </authorList>
    </citation>
    <scope>NUCLEOTIDE SEQUENCE [LARGE SCALE GENOMIC DNA]</scope>
</reference>
<keyword evidence="2" id="KW-1185">Reference proteome</keyword>
<dbReference type="EMBL" id="CAXIEN010000002">
    <property type="protein sequence ID" value="CAL1261412.1"/>
    <property type="molecule type" value="Genomic_DNA"/>
</dbReference>
<dbReference type="AlphaFoldDB" id="A0AAV1YTZ2"/>
<gene>
    <name evidence="1" type="ORF">LARSCL_LOCUS376</name>
</gene>
<evidence type="ECO:0000313" key="2">
    <source>
        <dbReference type="Proteomes" id="UP001497382"/>
    </source>
</evidence>
<name>A0AAV1YTZ2_9ARAC</name>
<comment type="caution">
    <text evidence="1">The sequence shown here is derived from an EMBL/GenBank/DDBJ whole genome shotgun (WGS) entry which is preliminary data.</text>
</comment>
<dbReference type="Proteomes" id="UP001497382">
    <property type="component" value="Unassembled WGS sequence"/>
</dbReference>
<organism evidence="1 2">
    <name type="scientific">Larinioides sclopetarius</name>
    <dbReference type="NCBI Taxonomy" id="280406"/>
    <lineage>
        <taxon>Eukaryota</taxon>
        <taxon>Metazoa</taxon>
        <taxon>Ecdysozoa</taxon>
        <taxon>Arthropoda</taxon>
        <taxon>Chelicerata</taxon>
        <taxon>Arachnida</taxon>
        <taxon>Araneae</taxon>
        <taxon>Araneomorphae</taxon>
        <taxon>Entelegynae</taxon>
        <taxon>Araneoidea</taxon>
        <taxon>Araneidae</taxon>
        <taxon>Larinioides</taxon>
    </lineage>
</organism>
<proteinExistence type="predicted"/>
<evidence type="ECO:0000313" key="1">
    <source>
        <dbReference type="EMBL" id="CAL1261412.1"/>
    </source>
</evidence>
<protein>
    <submittedName>
        <fullName evidence="1">Uncharacterized protein</fullName>
    </submittedName>
</protein>
<accession>A0AAV1YTZ2</accession>